<evidence type="ECO:0000313" key="3">
    <source>
        <dbReference type="EMBL" id="ETS73981.1"/>
    </source>
</evidence>
<keyword evidence="1" id="KW-0472">Membrane</keyword>
<sequence length="261" mass="28825">MESVSQYLSSAQSYGRNDLVRAAAIAAGAVLLPLFIVAYNDYRFYVSLGPHGMPDNFWGWKRQLSLAPKARKDTTVPAPYDQAEAARAFGPNSADTFLKGPLQARPGGRPEVCGFVAPQRQMTDRCSEDMKRAMNAYLDELVLENPNLLQRENSLLEGPVPAVQIKKGAPIPECLKKTRGELIHVHPPDGSTHLVLSLPDSARVIEQCWGQRHRLSGGPILQWGYTLIYGPRNEEEFALWKQIVSAAARFTTSTVGKVQIP</sequence>
<feature type="domain" description="Luciferase" evidence="2">
    <location>
        <begin position="179"/>
        <end position="247"/>
    </location>
</feature>
<dbReference type="PANTHER" id="PTHR38695:SF1">
    <property type="entry name" value="AMINO ACID PERMEASE_ SLC12A DOMAIN-CONTAINING PROTEIN"/>
    <property type="match status" value="1"/>
</dbReference>
<keyword evidence="1" id="KW-1133">Transmembrane helix</keyword>
<dbReference type="GeneID" id="19278860"/>
<dbReference type="PANTHER" id="PTHR38695">
    <property type="entry name" value="AMINO ACID PERMEASE_ SLC12A DOMAIN-CONTAINING PROTEIN"/>
    <property type="match status" value="1"/>
</dbReference>
<keyword evidence="1" id="KW-0812">Transmembrane</keyword>
<dbReference type="InParanoid" id="W3WME0"/>
<dbReference type="OrthoDB" id="5358398at2759"/>
<dbReference type="InterPro" id="IPR040841">
    <property type="entry name" value="Luciferase_dom"/>
</dbReference>
<dbReference type="Pfam" id="PF17648">
    <property type="entry name" value="Luciferase"/>
    <property type="match status" value="1"/>
</dbReference>
<dbReference type="EMBL" id="KI912120">
    <property type="protein sequence ID" value="ETS73981.1"/>
    <property type="molecule type" value="Genomic_DNA"/>
</dbReference>
<protein>
    <recommendedName>
        <fullName evidence="2">Luciferase domain-containing protein</fullName>
    </recommendedName>
</protein>
<evidence type="ECO:0000259" key="2">
    <source>
        <dbReference type="Pfam" id="PF17648"/>
    </source>
</evidence>
<dbReference type="AlphaFoldDB" id="W3WME0"/>
<dbReference type="eggNOG" id="ENOG502SPCX">
    <property type="taxonomic scope" value="Eukaryota"/>
</dbReference>
<gene>
    <name evidence="3" type="ORF">PFICI_13847</name>
</gene>
<reference evidence="4" key="1">
    <citation type="journal article" date="2015" name="BMC Genomics">
        <title>Genomic and transcriptomic analysis of the endophytic fungus Pestalotiopsis fici reveals its lifestyle and high potential for synthesis of natural products.</title>
        <authorList>
            <person name="Wang X."/>
            <person name="Zhang X."/>
            <person name="Liu L."/>
            <person name="Xiang M."/>
            <person name="Wang W."/>
            <person name="Sun X."/>
            <person name="Che Y."/>
            <person name="Guo L."/>
            <person name="Liu G."/>
            <person name="Guo L."/>
            <person name="Wang C."/>
            <person name="Yin W.B."/>
            <person name="Stadler M."/>
            <person name="Zhang X."/>
            <person name="Liu X."/>
        </authorList>
    </citation>
    <scope>NUCLEOTIDE SEQUENCE [LARGE SCALE GENOMIC DNA]</scope>
    <source>
        <strain evidence="4">W106-1 / CGMCC3.15140</strain>
    </source>
</reference>
<keyword evidence="4" id="KW-1185">Reference proteome</keyword>
<proteinExistence type="predicted"/>
<evidence type="ECO:0000256" key="1">
    <source>
        <dbReference type="SAM" id="Phobius"/>
    </source>
</evidence>
<evidence type="ECO:0000313" key="4">
    <source>
        <dbReference type="Proteomes" id="UP000030651"/>
    </source>
</evidence>
<dbReference type="RefSeq" id="XP_007840619.1">
    <property type="nucleotide sequence ID" value="XM_007842428.1"/>
</dbReference>
<feature type="transmembrane region" description="Helical" evidence="1">
    <location>
        <begin position="20"/>
        <end position="39"/>
    </location>
</feature>
<dbReference type="InterPro" id="IPR048273">
    <property type="entry name" value="Luciferase"/>
</dbReference>
<dbReference type="OMA" id="TWTGDYP"/>
<dbReference type="KEGG" id="pfy:PFICI_13847"/>
<dbReference type="Proteomes" id="UP000030651">
    <property type="component" value="Unassembled WGS sequence"/>
</dbReference>
<organism evidence="3 4">
    <name type="scientific">Pestalotiopsis fici (strain W106-1 / CGMCC3.15140)</name>
    <dbReference type="NCBI Taxonomy" id="1229662"/>
    <lineage>
        <taxon>Eukaryota</taxon>
        <taxon>Fungi</taxon>
        <taxon>Dikarya</taxon>
        <taxon>Ascomycota</taxon>
        <taxon>Pezizomycotina</taxon>
        <taxon>Sordariomycetes</taxon>
        <taxon>Xylariomycetidae</taxon>
        <taxon>Amphisphaeriales</taxon>
        <taxon>Sporocadaceae</taxon>
        <taxon>Pestalotiopsis</taxon>
    </lineage>
</organism>
<dbReference type="HOGENOM" id="CLU_063954_1_0_1"/>
<accession>W3WME0</accession>
<name>W3WME0_PESFW</name>